<evidence type="ECO:0000313" key="1">
    <source>
        <dbReference type="EMBL" id="OXA38936.1"/>
    </source>
</evidence>
<dbReference type="SUPFAM" id="SSF48726">
    <property type="entry name" value="Immunoglobulin"/>
    <property type="match status" value="1"/>
</dbReference>
<dbReference type="STRING" id="158441.A0A226D3V3"/>
<dbReference type="PANTHER" id="PTHR23279">
    <property type="entry name" value="DEFECTIVE PROBOSCIS EXTENSION RESPONSE DPR -RELATED"/>
    <property type="match status" value="1"/>
</dbReference>
<dbReference type="Proteomes" id="UP000198287">
    <property type="component" value="Unassembled WGS sequence"/>
</dbReference>
<name>A0A226D3V3_FOLCA</name>
<gene>
    <name evidence="1" type="ORF">Fcan01_26324</name>
</gene>
<dbReference type="InterPro" id="IPR037448">
    <property type="entry name" value="Zig-8"/>
</dbReference>
<dbReference type="GO" id="GO:0032589">
    <property type="term" value="C:neuron projection membrane"/>
    <property type="evidence" value="ECO:0007669"/>
    <property type="project" value="TreeGrafter"/>
</dbReference>
<evidence type="ECO:0000313" key="2">
    <source>
        <dbReference type="Proteomes" id="UP000198287"/>
    </source>
</evidence>
<protein>
    <submittedName>
        <fullName evidence="1">Lachesin</fullName>
    </submittedName>
</protein>
<dbReference type="EMBL" id="LNIX01000042">
    <property type="protein sequence ID" value="OXA38936.1"/>
    <property type="molecule type" value="Genomic_DNA"/>
</dbReference>
<organism evidence="1 2">
    <name type="scientific">Folsomia candida</name>
    <name type="common">Springtail</name>
    <dbReference type="NCBI Taxonomy" id="158441"/>
    <lineage>
        <taxon>Eukaryota</taxon>
        <taxon>Metazoa</taxon>
        <taxon>Ecdysozoa</taxon>
        <taxon>Arthropoda</taxon>
        <taxon>Hexapoda</taxon>
        <taxon>Collembola</taxon>
        <taxon>Entomobryomorpha</taxon>
        <taxon>Isotomoidea</taxon>
        <taxon>Isotomidae</taxon>
        <taxon>Proisotominae</taxon>
        <taxon>Folsomia</taxon>
    </lineage>
</organism>
<dbReference type="GO" id="GO:0050808">
    <property type="term" value="P:synapse organization"/>
    <property type="evidence" value="ECO:0007669"/>
    <property type="project" value="TreeGrafter"/>
</dbReference>
<sequence>MLLLLSFQSPSNDEEEGLPLSSSVYTKCPLEMVPNKNWAQVAERKLEEKLALCIFMKNSHVVLWLRHRDTHLLSAGSETYTAESRFRPFQHMYTWGLRISDSRPVDGGIYECQISTTPPISAFTYLNVVVIDFLLSEGLEGAAAVALSP</sequence>
<dbReference type="InterPro" id="IPR036179">
    <property type="entry name" value="Ig-like_dom_sf"/>
</dbReference>
<dbReference type="AlphaFoldDB" id="A0A226D3V3"/>
<dbReference type="Gene3D" id="2.60.40.10">
    <property type="entry name" value="Immunoglobulins"/>
    <property type="match status" value="1"/>
</dbReference>
<dbReference type="OrthoDB" id="190835at2759"/>
<dbReference type="PANTHER" id="PTHR23279:SF36">
    <property type="entry name" value="DEFECTIVE PROBOSCIS EXTENSION RESPONSE 9, ISOFORM A"/>
    <property type="match status" value="1"/>
</dbReference>
<keyword evidence="2" id="KW-1185">Reference proteome</keyword>
<reference evidence="1 2" key="1">
    <citation type="submission" date="2015-12" db="EMBL/GenBank/DDBJ databases">
        <title>The genome of Folsomia candida.</title>
        <authorList>
            <person name="Faddeeva A."/>
            <person name="Derks M.F."/>
            <person name="Anvar Y."/>
            <person name="Smit S."/>
            <person name="Van Straalen N."/>
            <person name="Roelofs D."/>
        </authorList>
    </citation>
    <scope>NUCLEOTIDE SEQUENCE [LARGE SCALE GENOMIC DNA]</scope>
    <source>
        <strain evidence="1 2">VU population</strain>
        <tissue evidence="1">Whole body</tissue>
    </source>
</reference>
<comment type="caution">
    <text evidence="1">The sequence shown here is derived from an EMBL/GenBank/DDBJ whole genome shotgun (WGS) entry which is preliminary data.</text>
</comment>
<proteinExistence type="predicted"/>
<accession>A0A226D3V3</accession>
<dbReference type="InterPro" id="IPR013783">
    <property type="entry name" value="Ig-like_fold"/>
</dbReference>